<evidence type="ECO:0000313" key="3">
    <source>
        <dbReference type="Proteomes" id="UP000886689"/>
    </source>
</evidence>
<accession>A0A9D7PRS2</accession>
<evidence type="ECO:0000313" key="2">
    <source>
        <dbReference type="EMBL" id="MBK8524458.1"/>
    </source>
</evidence>
<keyword evidence="1" id="KW-0732">Signal</keyword>
<feature type="chain" id="PRO_5039479880" description="DUF1496 domain-containing protein" evidence="1">
    <location>
        <begin position="19"/>
        <end position="80"/>
    </location>
</feature>
<gene>
    <name evidence="2" type="ORF">IPL58_10325</name>
</gene>
<reference evidence="2" key="1">
    <citation type="submission" date="2020-10" db="EMBL/GenBank/DDBJ databases">
        <title>Connecting structure to function with the recovery of over 1000 high-quality activated sludge metagenome-assembled genomes encoding full-length rRNA genes using long-read sequencing.</title>
        <authorList>
            <person name="Singleton C.M."/>
            <person name="Petriglieri F."/>
            <person name="Kristensen J.M."/>
            <person name="Kirkegaard R.H."/>
            <person name="Michaelsen T.Y."/>
            <person name="Andersen M.H."/>
            <person name="Karst S.M."/>
            <person name="Dueholm M.S."/>
            <person name="Nielsen P.H."/>
            <person name="Albertsen M."/>
        </authorList>
    </citation>
    <scope>NUCLEOTIDE SEQUENCE</scope>
    <source>
        <strain evidence="2">Hirt_18-Q3-R61-65_BATAC.395</strain>
    </source>
</reference>
<evidence type="ECO:0000256" key="1">
    <source>
        <dbReference type="SAM" id="SignalP"/>
    </source>
</evidence>
<feature type="signal peptide" evidence="1">
    <location>
        <begin position="1"/>
        <end position="18"/>
    </location>
</feature>
<organism evidence="2 3">
    <name type="scientific">Candidatus Proximibacter danicus</name>
    <dbReference type="NCBI Taxonomy" id="2954365"/>
    <lineage>
        <taxon>Bacteria</taxon>
        <taxon>Pseudomonadati</taxon>
        <taxon>Pseudomonadota</taxon>
        <taxon>Betaproteobacteria</taxon>
        <taxon>Candidatus Proximibacter</taxon>
    </lineage>
</organism>
<sequence>MRTALISVASAVFLVACASEGSAPAQSKPATAEKPAPRCYNGDDGKFYPVGQKAVVSGVEVNCTVTSDGKSGQWMGAKHK</sequence>
<dbReference type="EMBL" id="JADJUC010000010">
    <property type="protein sequence ID" value="MBK8524458.1"/>
    <property type="molecule type" value="Genomic_DNA"/>
</dbReference>
<dbReference type="AlphaFoldDB" id="A0A9D7PRS2"/>
<name>A0A9D7PRS2_9PROT</name>
<dbReference type="PROSITE" id="PS51257">
    <property type="entry name" value="PROKAR_LIPOPROTEIN"/>
    <property type="match status" value="1"/>
</dbReference>
<evidence type="ECO:0008006" key="4">
    <source>
        <dbReference type="Google" id="ProtNLM"/>
    </source>
</evidence>
<proteinExistence type="predicted"/>
<comment type="caution">
    <text evidence="2">The sequence shown here is derived from an EMBL/GenBank/DDBJ whole genome shotgun (WGS) entry which is preliminary data.</text>
</comment>
<protein>
    <recommendedName>
        <fullName evidence="4">DUF1496 domain-containing protein</fullName>
    </recommendedName>
</protein>
<dbReference type="Proteomes" id="UP000886689">
    <property type="component" value="Unassembled WGS sequence"/>
</dbReference>